<dbReference type="InterPro" id="IPR036388">
    <property type="entry name" value="WH-like_DNA-bd_sf"/>
</dbReference>
<evidence type="ECO:0000256" key="1">
    <source>
        <dbReference type="ARBA" id="ARBA00023015"/>
    </source>
</evidence>
<accession>A0ABX7FN82</accession>
<dbReference type="PANTHER" id="PTHR33164">
    <property type="entry name" value="TRANSCRIPTIONAL REGULATOR, MARR FAMILY"/>
    <property type="match status" value="1"/>
</dbReference>
<keyword evidence="6" id="KW-1185">Reference proteome</keyword>
<dbReference type="PRINTS" id="PR00598">
    <property type="entry name" value="HTHMARR"/>
</dbReference>
<gene>
    <name evidence="5" type="ORF">JNE38_27305</name>
</gene>
<dbReference type="Gene3D" id="1.10.10.10">
    <property type="entry name" value="Winged helix-like DNA-binding domain superfamily/Winged helix DNA-binding domain"/>
    <property type="match status" value="1"/>
</dbReference>
<dbReference type="RefSeq" id="WP_203354193.1">
    <property type="nucleotide sequence ID" value="NZ_CP069127.1"/>
</dbReference>
<evidence type="ECO:0000259" key="4">
    <source>
        <dbReference type="PROSITE" id="PS50995"/>
    </source>
</evidence>
<dbReference type="InterPro" id="IPR036390">
    <property type="entry name" value="WH_DNA-bd_sf"/>
</dbReference>
<dbReference type="SMART" id="SM00347">
    <property type="entry name" value="HTH_MARR"/>
    <property type="match status" value="1"/>
</dbReference>
<protein>
    <submittedName>
        <fullName evidence="5">MarR family transcriptional regulator</fullName>
    </submittedName>
</protein>
<dbReference type="InterPro" id="IPR023187">
    <property type="entry name" value="Tscrpt_reg_MarR-type_CS"/>
</dbReference>
<dbReference type="Proteomes" id="UP000596248">
    <property type="component" value="Chromosome"/>
</dbReference>
<sequence>MNELLQYAFRIRAAMNKMQRDISIEMQKQHGVDLTRPQCYLLSLISTEEPCKITSLAKKLGVRPSTISTMINRLVDDGYVSREYGHNDRRNVLVSITARGSEVLKRDVENYGKVLQQFIGALEADELETFTRTFEKISSIHELRS</sequence>
<evidence type="ECO:0000313" key="6">
    <source>
        <dbReference type="Proteomes" id="UP000596248"/>
    </source>
</evidence>
<dbReference type="PROSITE" id="PS01117">
    <property type="entry name" value="HTH_MARR_1"/>
    <property type="match status" value="1"/>
</dbReference>
<dbReference type="PANTHER" id="PTHR33164:SF43">
    <property type="entry name" value="HTH-TYPE TRANSCRIPTIONAL REPRESSOR YETL"/>
    <property type="match status" value="1"/>
</dbReference>
<proteinExistence type="predicted"/>
<dbReference type="Pfam" id="PF01047">
    <property type="entry name" value="MarR"/>
    <property type="match status" value="1"/>
</dbReference>
<keyword evidence="1" id="KW-0805">Transcription regulation</keyword>
<evidence type="ECO:0000256" key="3">
    <source>
        <dbReference type="ARBA" id="ARBA00023163"/>
    </source>
</evidence>
<name>A0ABX7FN82_BRECH</name>
<dbReference type="PROSITE" id="PS50995">
    <property type="entry name" value="HTH_MARR_2"/>
    <property type="match status" value="1"/>
</dbReference>
<dbReference type="SUPFAM" id="SSF46785">
    <property type="entry name" value="Winged helix' DNA-binding domain"/>
    <property type="match status" value="1"/>
</dbReference>
<dbReference type="EMBL" id="CP069127">
    <property type="protein sequence ID" value="QRG67130.1"/>
    <property type="molecule type" value="Genomic_DNA"/>
</dbReference>
<reference evidence="5 6" key="1">
    <citation type="submission" date="2021-01" db="EMBL/GenBank/DDBJ databases">
        <title>Identification of strong promoters based on the transcriptome of Brevibacillus choshinensis.</title>
        <authorList>
            <person name="Yao D."/>
            <person name="Zhang K."/>
            <person name="Wu J."/>
        </authorList>
    </citation>
    <scope>NUCLEOTIDE SEQUENCE [LARGE SCALE GENOMIC DNA]</scope>
    <source>
        <strain evidence="5 6">HPD31-SP3</strain>
    </source>
</reference>
<keyword evidence="3" id="KW-0804">Transcription</keyword>
<organism evidence="5 6">
    <name type="scientific">Brevibacillus choshinensis</name>
    <dbReference type="NCBI Taxonomy" id="54911"/>
    <lineage>
        <taxon>Bacteria</taxon>
        <taxon>Bacillati</taxon>
        <taxon>Bacillota</taxon>
        <taxon>Bacilli</taxon>
        <taxon>Bacillales</taxon>
        <taxon>Paenibacillaceae</taxon>
        <taxon>Brevibacillus</taxon>
    </lineage>
</organism>
<dbReference type="InterPro" id="IPR000835">
    <property type="entry name" value="HTH_MarR-typ"/>
</dbReference>
<keyword evidence="2" id="KW-0238">DNA-binding</keyword>
<evidence type="ECO:0000256" key="2">
    <source>
        <dbReference type="ARBA" id="ARBA00023125"/>
    </source>
</evidence>
<dbReference type="InterPro" id="IPR039422">
    <property type="entry name" value="MarR/SlyA-like"/>
</dbReference>
<evidence type="ECO:0000313" key="5">
    <source>
        <dbReference type="EMBL" id="QRG67130.1"/>
    </source>
</evidence>
<feature type="domain" description="HTH marR-type" evidence="4">
    <location>
        <begin position="1"/>
        <end position="139"/>
    </location>
</feature>